<evidence type="ECO:0000256" key="1">
    <source>
        <dbReference type="ARBA" id="ARBA00004127"/>
    </source>
</evidence>
<dbReference type="Pfam" id="PF10332">
    <property type="entry name" value="DUF2418"/>
    <property type="match status" value="1"/>
</dbReference>
<protein>
    <submittedName>
        <fullName evidence="7">Uncharacterized protein</fullName>
    </submittedName>
</protein>
<reference evidence="7" key="1">
    <citation type="journal article" date="2021" name="Nat. Commun.">
        <title>Genetic determinants of endophytism in the Arabidopsis root mycobiome.</title>
        <authorList>
            <person name="Mesny F."/>
            <person name="Miyauchi S."/>
            <person name="Thiergart T."/>
            <person name="Pickel B."/>
            <person name="Atanasova L."/>
            <person name="Karlsson M."/>
            <person name="Huettel B."/>
            <person name="Barry K.W."/>
            <person name="Haridas S."/>
            <person name="Chen C."/>
            <person name="Bauer D."/>
            <person name="Andreopoulos W."/>
            <person name="Pangilinan J."/>
            <person name="LaButti K."/>
            <person name="Riley R."/>
            <person name="Lipzen A."/>
            <person name="Clum A."/>
            <person name="Drula E."/>
            <person name="Henrissat B."/>
            <person name="Kohler A."/>
            <person name="Grigoriev I.V."/>
            <person name="Martin F.M."/>
            <person name="Hacquard S."/>
        </authorList>
    </citation>
    <scope>NUCLEOTIDE SEQUENCE</scope>
    <source>
        <strain evidence="7">MPI-CAGE-AT-0023</strain>
    </source>
</reference>
<accession>A0A9P9HRB1</accession>
<evidence type="ECO:0000256" key="6">
    <source>
        <dbReference type="SAM" id="Phobius"/>
    </source>
</evidence>
<feature type="region of interest" description="Disordered" evidence="5">
    <location>
        <begin position="743"/>
        <end position="773"/>
    </location>
</feature>
<dbReference type="GO" id="GO:0043007">
    <property type="term" value="P:maintenance of rDNA"/>
    <property type="evidence" value="ECO:0007669"/>
    <property type="project" value="TreeGrafter"/>
</dbReference>
<feature type="region of interest" description="Disordered" evidence="5">
    <location>
        <begin position="479"/>
        <end position="520"/>
    </location>
</feature>
<feature type="region of interest" description="Disordered" evidence="5">
    <location>
        <begin position="284"/>
        <end position="346"/>
    </location>
</feature>
<evidence type="ECO:0000256" key="4">
    <source>
        <dbReference type="ARBA" id="ARBA00023136"/>
    </source>
</evidence>
<feature type="compositionally biased region" description="Basic and acidic residues" evidence="5">
    <location>
        <begin position="873"/>
        <end position="882"/>
    </location>
</feature>
<feature type="region of interest" description="Disordered" evidence="5">
    <location>
        <begin position="1209"/>
        <end position="1259"/>
    </location>
</feature>
<keyword evidence="3 6" id="KW-1133">Transmembrane helix</keyword>
<dbReference type="PANTHER" id="PTHR28293">
    <property type="entry name" value="NUCLEAR RIM PROTEIN 1"/>
    <property type="match status" value="1"/>
</dbReference>
<feature type="compositionally biased region" description="Polar residues" evidence="5">
    <location>
        <begin position="538"/>
        <end position="547"/>
    </location>
</feature>
<keyword evidence="8" id="KW-1185">Reference proteome</keyword>
<organism evidence="7 8">
    <name type="scientific">Fusarium redolens</name>
    <dbReference type="NCBI Taxonomy" id="48865"/>
    <lineage>
        <taxon>Eukaryota</taxon>
        <taxon>Fungi</taxon>
        <taxon>Dikarya</taxon>
        <taxon>Ascomycota</taxon>
        <taxon>Pezizomycotina</taxon>
        <taxon>Sordariomycetes</taxon>
        <taxon>Hypocreomycetidae</taxon>
        <taxon>Hypocreales</taxon>
        <taxon>Nectriaceae</taxon>
        <taxon>Fusarium</taxon>
        <taxon>Fusarium redolens species complex</taxon>
    </lineage>
</organism>
<feature type="region of interest" description="Disordered" evidence="5">
    <location>
        <begin position="1175"/>
        <end position="1195"/>
    </location>
</feature>
<dbReference type="GO" id="GO:0012505">
    <property type="term" value="C:endomembrane system"/>
    <property type="evidence" value="ECO:0007669"/>
    <property type="project" value="UniProtKB-SubCell"/>
</dbReference>
<feature type="region of interest" description="Disordered" evidence="5">
    <location>
        <begin position="911"/>
        <end position="949"/>
    </location>
</feature>
<evidence type="ECO:0000313" key="8">
    <source>
        <dbReference type="Proteomes" id="UP000720189"/>
    </source>
</evidence>
<dbReference type="InterPro" id="IPR018819">
    <property type="entry name" value="Nur1/Mug154"/>
</dbReference>
<evidence type="ECO:0000256" key="5">
    <source>
        <dbReference type="SAM" id="MobiDB-lite"/>
    </source>
</evidence>
<name>A0A9P9HRB1_FUSRE</name>
<feature type="region of interest" description="Disordered" evidence="5">
    <location>
        <begin position="813"/>
        <end position="856"/>
    </location>
</feature>
<keyword evidence="4 6" id="KW-0472">Membrane</keyword>
<dbReference type="PANTHER" id="PTHR28293:SF1">
    <property type="entry name" value="NUCLEAR RIM PROTEIN 1"/>
    <property type="match status" value="1"/>
</dbReference>
<evidence type="ECO:0000256" key="3">
    <source>
        <dbReference type="ARBA" id="ARBA00022989"/>
    </source>
</evidence>
<feature type="transmembrane region" description="Helical" evidence="6">
    <location>
        <begin position="63"/>
        <end position="88"/>
    </location>
</feature>
<feature type="compositionally biased region" description="Basic and acidic residues" evidence="5">
    <location>
        <begin position="813"/>
        <end position="823"/>
    </location>
</feature>
<feature type="region of interest" description="Disordered" evidence="5">
    <location>
        <begin position="1065"/>
        <end position="1088"/>
    </location>
</feature>
<feature type="region of interest" description="Disordered" evidence="5">
    <location>
        <begin position="869"/>
        <end position="888"/>
    </location>
</feature>
<dbReference type="RefSeq" id="XP_046053259.1">
    <property type="nucleotide sequence ID" value="XM_046187073.1"/>
</dbReference>
<comment type="subcellular location">
    <subcellularLocation>
        <location evidence="1">Endomembrane system</location>
        <topology evidence="1">Multi-pass membrane protein</topology>
    </subcellularLocation>
</comment>
<comment type="caution">
    <text evidence="7">The sequence shown here is derived from an EMBL/GenBank/DDBJ whole genome shotgun (WGS) entry which is preliminary data.</text>
</comment>
<feature type="region of interest" description="Disordered" evidence="5">
    <location>
        <begin position="379"/>
        <end position="467"/>
    </location>
</feature>
<proteinExistence type="predicted"/>
<dbReference type="Proteomes" id="UP000720189">
    <property type="component" value="Unassembled WGS sequence"/>
</dbReference>
<keyword evidence="2 6" id="KW-0812">Transmembrane</keyword>
<dbReference type="OrthoDB" id="3439820at2759"/>
<sequence>MAAINPMDFLLWLSEELETRDWDSASVGTQMGLAMNFVFLLARANSGSSTSSDDIFSDETSSGWLSFLVYPLVWTLVAFSFTNAFYTITRTRKYRLFLAKVDKPLSTPSARRVKVNQSSASPSTPLSYLANLITPESAESRAHPDKTSDVWELSVWDPLPVSLRLACLFGPGHVLVYMIFLPLAPLDPRPSVTVLNTLVLQGLISAQLLFFCSRFAQQAKDKAVIQEQVMKEYDTKFVHPRLHPTVRDIGTQFSIDQPDDYQEFVQTGTPTVQIRHGFQIHSNPYTGTDHTPEERSLTPTSNNVMKPHMFTPPTATRRSEAFRPATSQRGTAPRHSLPAGYTSTGTSSGVQGMSFGGNMGIHTHNKSPLKKATSLNELNPQEAASPRNSREMAAYEQRNWGAATPSKKVDSRRLTGSRPNGGGNPFAGLVRQQAPSDNRHPRWAALSDHPSLPSHPQNLPQRMEDSGRRLTLGDLGIRAKERQEPARSATLGDVGDWFRNKLPSHRPERGGTLRNNGVWENGEAAGNYSAQLQHKVNNRAPAQQPSASNRRGGQRSRKGGSDRLVDWNTPKNLSEAVPEPKPASRSKGNGPSLPPHRRWNDFGSLRISKKRGQKKPSGSIEAEKDKGKQPMRRSSRAQSFAAAIQGTPSILEVLEANRKARRKAREDRESLRESGDYLGVQGINPQTGILDLTSDSGESILSSETEQKLLALEAQAKNALSAAGRKEAEVEIVKVHLDHEVAKTRRQEKAEKQLAASATGKWRRGTHQWSSVQEPDLSPIAQSHRSTSVFSRRPSHRDLDMAKEEGLIDLDLPLHHNDSKQPSDEEFPPVVQPKESSHSSDTVIKTPHRRSLANPSPAALELFENDISFHNPIEPRPDRDQIPKSSLEPAHDDTQIQTALNETQHLQGNKKFHEAGGPLADHRNQNKGSKSFLEKGPEGETEPGGTQTLRISISKNSLLDLSMIPNLTASNHNSHLLEKSKIEIRSQHENNIPESFVQDLTITHEKSTTPLTTLEQTASSSLENQCQHTQASTYHQQVSTGRALNSSTPSPTVLLLQRRTLKAGITNGPLPQSEVERSATRDPLTAPPFLSKEATVNEKLQHLPTITREITQTNQQTIKVTHPQFLHQVHTKPETKDHTAKQVWTQSANHDITNRYEVKGASASTNTTIITGCGQITSKYPPKRGQEAGKGLQRKRRLNRVIHNLKRFGTTPNSLEASPENRGLSALPKSASVERIQATDTISESPLEESRKQPQAQGYNTMGKLPEVPATQHRCSSLSTSTCTMDVKNREEGEKRQNIPQKASVQLSNLDLLSQIYMPGVSNQATDPGIHVPGSLPRHWNAEDGIADLSSNRSQQGVTGGLWDAIKEFLCTIKGYNIQFLRLYWKAVKPVFDYSSPYWRATDRDNDGWTDLASTCLALPLVFGLLVILVWGMELTAITMKCREADWDCLVDEALAMFRRSLTGVYMDD</sequence>
<evidence type="ECO:0000313" key="7">
    <source>
        <dbReference type="EMBL" id="KAH7261382.1"/>
    </source>
</evidence>
<feature type="transmembrane region" description="Helical" evidence="6">
    <location>
        <begin position="161"/>
        <end position="180"/>
    </location>
</feature>
<feature type="transmembrane region" description="Helical" evidence="6">
    <location>
        <begin position="1412"/>
        <end position="1433"/>
    </location>
</feature>
<feature type="compositionally biased region" description="Basic and acidic residues" evidence="5">
    <location>
        <begin position="743"/>
        <end position="752"/>
    </location>
</feature>
<evidence type="ECO:0000256" key="2">
    <source>
        <dbReference type="ARBA" id="ARBA00022692"/>
    </source>
</evidence>
<dbReference type="EMBL" id="JAGMUX010000004">
    <property type="protein sequence ID" value="KAH7261382.1"/>
    <property type="molecule type" value="Genomic_DNA"/>
</dbReference>
<gene>
    <name evidence="7" type="ORF">BKA55DRAFT_504243</name>
</gene>
<dbReference type="GeneID" id="70217027"/>
<dbReference type="GO" id="GO:0007096">
    <property type="term" value="P:regulation of exit from mitosis"/>
    <property type="evidence" value="ECO:0007669"/>
    <property type="project" value="TreeGrafter"/>
</dbReference>
<feature type="region of interest" description="Disordered" evidence="5">
    <location>
        <begin position="538"/>
        <end position="643"/>
    </location>
</feature>